<dbReference type="Proteomes" id="UP000191901">
    <property type="component" value="Chromosome"/>
</dbReference>
<gene>
    <name evidence="1" type="ORF">XM38_028440</name>
</gene>
<dbReference type="STRING" id="1641165.XM38_08390"/>
<accession>A0A1Z3HNN8</accession>
<name>A0A1Z3HNN8_9CYAN</name>
<dbReference type="InterPro" id="IPR009003">
    <property type="entry name" value="Peptidase_S1_PA"/>
</dbReference>
<dbReference type="SUPFAM" id="SSF50494">
    <property type="entry name" value="Trypsin-like serine proteases"/>
    <property type="match status" value="1"/>
</dbReference>
<evidence type="ECO:0000313" key="1">
    <source>
        <dbReference type="EMBL" id="ASC71890.1"/>
    </source>
</evidence>
<keyword evidence="2" id="KW-1185">Reference proteome</keyword>
<dbReference type="OrthoDB" id="8549450at2"/>
<dbReference type="AlphaFoldDB" id="A0A1Z3HNN8"/>
<reference evidence="1 2" key="1">
    <citation type="journal article" date="2016" name="Biochim. Biophys. Acta">
        <title>Characterization of red-shifted phycobilisomes isolated from the chlorophyll f-containing cyanobacterium Halomicronema hongdechloris.</title>
        <authorList>
            <person name="Li Y."/>
            <person name="Lin Y."/>
            <person name="Garvey C.J."/>
            <person name="Birch D."/>
            <person name="Corkery R.W."/>
            <person name="Loughlin P.C."/>
            <person name="Scheer H."/>
            <person name="Willows R.D."/>
            <person name="Chen M."/>
        </authorList>
    </citation>
    <scope>NUCLEOTIDE SEQUENCE [LARGE SCALE GENOMIC DNA]</scope>
    <source>
        <strain evidence="1 2">C2206</strain>
    </source>
</reference>
<dbReference type="KEGG" id="hhg:XM38_028440"/>
<protein>
    <submittedName>
        <fullName evidence="1">Uncharacterized protein</fullName>
    </submittedName>
</protein>
<organism evidence="1 2">
    <name type="scientific">Halomicronema hongdechloris C2206</name>
    <dbReference type="NCBI Taxonomy" id="1641165"/>
    <lineage>
        <taxon>Bacteria</taxon>
        <taxon>Bacillati</taxon>
        <taxon>Cyanobacteriota</taxon>
        <taxon>Cyanophyceae</taxon>
        <taxon>Nodosilineales</taxon>
        <taxon>Nodosilineaceae</taxon>
        <taxon>Halomicronema</taxon>
    </lineage>
</organism>
<dbReference type="EMBL" id="CP021983">
    <property type="protein sequence ID" value="ASC71890.1"/>
    <property type="molecule type" value="Genomic_DNA"/>
</dbReference>
<proteinExistence type="predicted"/>
<evidence type="ECO:0000313" key="2">
    <source>
        <dbReference type="Proteomes" id="UP000191901"/>
    </source>
</evidence>
<dbReference type="Gene3D" id="2.40.10.10">
    <property type="entry name" value="Trypsin-like serine proteases"/>
    <property type="match status" value="1"/>
</dbReference>
<dbReference type="InterPro" id="IPR043504">
    <property type="entry name" value="Peptidase_S1_PA_chymotrypsin"/>
</dbReference>
<dbReference type="RefSeq" id="WP_080807628.1">
    <property type="nucleotide sequence ID" value="NZ_CP021983.2"/>
</dbReference>
<sequence length="487" mass="52995">MKSREELIRQHEQLLKVHEKVKDVLAGYPNVVNVGIGIKEIDGQLTEEGCIKIIVREKKSEADLESNAVIPKEVEGIKTDIVIQENKILLAVCAEDEGNYRPIKGGIRINNFRNTGVGGGGTLGCLAKLDADDSWVILSCHHVLYGQDGDEIGQPLVGCSWCCKTNVIAENFDKDKIRDAAIAKVKDDISLKNIILEIGNIQGTGVIPGVASPVSGERVRKRGSTTGLTSGEISYIDPGTSEITIRPNPNGGPADNPGGCTNYVSGVNIFAYHGDSGSVVVNDNNEVIALLYAVSNNYSQAFANDIELVQISLGITINTTSSIPGRVPISISSADLPPNASSNGLNEIWLEYIEERLEETQAGQRIKKIIDAHQEEVLRLVNKHRPVMVTWQRKQGPAFVAALSRSLKNPEYVIPSEINRVSLQNLLMSMAAVLEEHGSEALREDIQKYALEAIQVTKRCSTAEDFLNVIEQLDAEAKIQQSSILTN</sequence>